<keyword evidence="3" id="KW-1185">Reference proteome</keyword>
<dbReference type="InterPro" id="IPR013783">
    <property type="entry name" value="Ig-like_fold"/>
</dbReference>
<protein>
    <submittedName>
        <fullName evidence="2">YD repeat-containing protein</fullName>
    </submittedName>
</protein>
<feature type="signal peptide" evidence="1">
    <location>
        <begin position="1"/>
        <end position="42"/>
    </location>
</feature>
<comment type="caution">
    <text evidence="2">The sequence shown here is derived from an EMBL/GenBank/DDBJ whole genome shotgun (WGS) entry which is preliminary data.</text>
</comment>
<organism evidence="2 3">
    <name type="scientific">Roseateles asaccharophilus</name>
    <dbReference type="NCBI Taxonomy" id="582607"/>
    <lineage>
        <taxon>Bacteria</taxon>
        <taxon>Pseudomonadati</taxon>
        <taxon>Pseudomonadota</taxon>
        <taxon>Betaproteobacteria</taxon>
        <taxon>Burkholderiales</taxon>
        <taxon>Sphaerotilaceae</taxon>
        <taxon>Roseateles</taxon>
    </lineage>
</organism>
<dbReference type="Pfam" id="PF05593">
    <property type="entry name" value="RHS_repeat"/>
    <property type="match status" value="1"/>
</dbReference>
<dbReference type="Proteomes" id="UP000295357">
    <property type="component" value="Unassembled WGS sequence"/>
</dbReference>
<name>A0A4R6NF79_9BURK</name>
<dbReference type="EMBL" id="SNXE01000001">
    <property type="protein sequence ID" value="TDP12904.1"/>
    <property type="molecule type" value="Genomic_DNA"/>
</dbReference>
<keyword evidence="1" id="KW-0732">Signal</keyword>
<dbReference type="NCBIfam" id="TIGR01643">
    <property type="entry name" value="YD_repeat_2x"/>
    <property type="match status" value="2"/>
</dbReference>
<evidence type="ECO:0000313" key="3">
    <source>
        <dbReference type="Proteomes" id="UP000295357"/>
    </source>
</evidence>
<proteinExistence type="predicted"/>
<gene>
    <name evidence="2" type="ORF">DFR39_101378</name>
</gene>
<dbReference type="Gene3D" id="2.180.10.10">
    <property type="entry name" value="RHS repeat-associated core"/>
    <property type="match status" value="1"/>
</dbReference>
<sequence>MGSSRALSSVLALCRAGLFRFLRLHHLFLLAAALLALPTAQAATERYEYDGLGRLIRVIDAANKLTEYQYDAAGNILAVRTDGTAQPPTATSISPASLRRGSSTRITLNGTQLATAALTADDPELGISRVSRSTGSIAFDLAVSPTARLGASALRLSSAAGTASISLQIRPLLPIAQVAPLPIAVSPSAGAAGFDLTLSHADDEAHQFTLAVVRDDIATVSPLSLSLAAGQTAARFAVRGLKGGNTELRLSSPTLGVLQVPIFVTINPEGISTARAALVGVEVATVPQPPSGIATLLGAPLVGVHMSAGSLWLDTQPRYLSQGATQTLRILGESLPPDLSASLEPAQGLTLGTLSLSADRKQAELPVTVDAAAATGLRSLVLQAGGVSLRPVIQGADDIDIVLPRPQIFSVAPIALKAGSTVAEFVIRGRNLQDVSGVEVRGATGLRLGSTLSVSPDGSSLTVGLQVLASAVPGPRVIVLSSPSGLSDEGASAANTVTVYEDDSDWKSVQQLSAGVVGVLLEKPVDPGAGLNTFSAAPLVGVTLGTVLSDFAPRSIAKGETRTLVFSGEGLQGVDALGIEAATGLTVGAISVAPDGRSVSVAVTAASDAPLGLRRLKLVAAGVALPFAAPEEPLLLVTPVLPVLDSIEPPTAKPGSTIALTLRGRNFLNAQSVQVSPAAGVSIGTVNVDAEGKLATVSLIIDAAAAKGARTVTLQTPAGSTSATPGPNNQLTLGDVASQVRDLQAAAVGVLLGADGGTPPPLATLVTGSLVGVQWEQTAQPREQELQLRAATTGVVLGAGVLGLSPAAVQRGQSLELVVSGVALPEDASLQLLPATGLVLQGAALRSPDGSSLRQTVQARTDAPLQPYELIVLDETGKPIPVLSAPHRLQLEVLAEMPEIVSIEPILARQGDVIVLRVRGKHLQRVQRVEALPGGALVMGDTPSINADGSELTIPVAVRADAPTGAYTIRVFNPIGGSSALASPANTFTVYVKEATP</sequence>
<reference evidence="2 3" key="1">
    <citation type="submission" date="2019-03" db="EMBL/GenBank/DDBJ databases">
        <title>Genomic Encyclopedia of Type Strains, Phase IV (KMG-IV): sequencing the most valuable type-strain genomes for metagenomic binning, comparative biology and taxonomic classification.</title>
        <authorList>
            <person name="Goeker M."/>
        </authorList>
    </citation>
    <scope>NUCLEOTIDE SEQUENCE [LARGE SCALE GENOMIC DNA]</scope>
    <source>
        <strain evidence="2 3">DSM 25082</strain>
    </source>
</reference>
<dbReference type="RefSeq" id="WP_133601838.1">
    <property type="nucleotide sequence ID" value="NZ_JAUFPJ010000001.1"/>
</dbReference>
<dbReference type="AlphaFoldDB" id="A0A4R6NF79"/>
<dbReference type="InterPro" id="IPR006530">
    <property type="entry name" value="YD"/>
</dbReference>
<feature type="chain" id="PRO_5020688447" evidence="1">
    <location>
        <begin position="43"/>
        <end position="997"/>
    </location>
</feature>
<dbReference type="InterPro" id="IPR031325">
    <property type="entry name" value="RHS_repeat"/>
</dbReference>
<evidence type="ECO:0000256" key="1">
    <source>
        <dbReference type="SAM" id="SignalP"/>
    </source>
</evidence>
<evidence type="ECO:0000313" key="2">
    <source>
        <dbReference type="EMBL" id="TDP12904.1"/>
    </source>
</evidence>
<accession>A0A4R6NF79</accession>
<dbReference type="OrthoDB" id="8552614at2"/>
<dbReference type="Gene3D" id="2.60.40.10">
    <property type="entry name" value="Immunoglobulins"/>
    <property type="match status" value="4"/>
</dbReference>